<gene>
    <name evidence="10" type="primary">atpG</name>
    <name evidence="11" type="ORF">HUK82_10310</name>
</gene>
<comment type="caution">
    <text evidence="11">The sequence shown here is derived from an EMBL/GenBank/DDBJ whole genome shotgun (WGS) entry which is preliminary data.</text>
</comment>
<keyword evidence="9 10" id="KW-0066">ATP synthesis</keyword>
<keyword evidence="12" id="KW-1185">Reference proteome</keyword>
<evidence type="ECO:0000256" key="5">
    <source>
        <dbReference type="ARBA" id="ARBA00022781"/>
    </source>
</evidence>
<keyword evidence="10" id="KW-1003">Cell membrane</keyword>
<keyword evidence="6 10" id="KW-0406">Ion transport</keyword>
<dbReference type="CDD" id="cd12151">
    <property type="entry name" value="F1-ATPase_gamma"/>
    <property type="match status" value="1"/>
</dbReference>
<dbReference type="PROSITE" id="PS00153">
    <property type="entry name" value="ATPASE_GAMMA"/>
    <property type="match status" value="1"/>
</dbReference>
<keyword evidence="5 10" id="KW-0375">Hydrogen ion transport</keyword>
<evidence type="ECO:0000256" key="7">
    <source>
        <dbReference type="ARBA" id="ARBA00023136"/>
    </source>
</evidence>
<proteinExistence type="inferred from homology"/>
<comment type="subunit">
    <text evidence="10">F-type ATPases have 2 components, CF(1) - the catalytic core - and CF(0) - the membrane proton channel. CF(1) has five subunits: alpha(3), beta(3), gamma(1), delta(1), epsilon(1). CF(0) has three main subunits: a, b and c.</text>
</comment>
<evidence type="ECO:0000313" key="11">
    <source>
        <dbReference type="EMBL" id="NVN40953.1"/>
    </source>
</evidence>
<name>A0A850PDI3_9PROT</name>
<evidence type="ECO:0000256" key="6">
    <source>
        <dbReference type="ARBA" id="ARBA00023065"/>
    </source>
</evidence>
<evidence type="ECO:0000256" key="10">
    <source>
        <dbReference type="HAMAP-Rule" id="MF_00815"/>
    </source>
</evidence>
<protein>
    <recommendedName>
        <fullName evidence="10">ATP synthase gamma chain</fullName>
    </recommendedName>
    <alternativeName>
        <fullName evidence="10">ATP synthase F1 sector gamma subunit</fullName>
    </alternativeName>
    <alternativeName>
        <fullName evidence="10">F-ATPase gamma subunit</fullName>
    </alternativeName>
</protein>
<keyword evidence="7 10" id="KW-0472">Membrane</keyword>
<dbReference type="AlphaFoldDB" id="A0A850PDI3"/>
<dbReference type="InterPro" id="IPR035968">
    <property type="entry name" value="ATP_synth_F1_ATPase_gsu"/>
</dbReference>
<dbReference type="Gene3D" id="3.40.1380.10">
    <property type="match status" value="1"/>
</dbReference>
<dbReference type="NCBIfam" id="NF004146">
    <property type="entry name" value="PRK05621.1-4"/>
    <property type="match status" value="1"/>
</dbReference>
<dbReference type="PANTHER" id="PTHR11693:SF22">
    <property type="entry name" value="ATP SYNTHASE SUBUNIT GAMMA, MITOCHONDRIAL"/>
    <property type="match status" value="1"/>
</dbReference>
<evidence type="ECO:0000256" key="4">
    <source>
        <dbReference type="ARBA" id="ARBA00022448"/>
    </source>
</evidence>
<evidence type="ECO:0000256" key="9">
    <source>
        <dbReference type="ARBA" id="ARBA00023310"/>
    </source>
</evidence>
<dbReference type="InterPro" id="IPR000131">
    <property type="entry name" value="ATP_synth_F1_gsu"/>
</dbReference>
<evidence type="ECO:0000313" key="12">
    <source>
        <dbReference type="Proteomes" id="UP000585665"/>
    </source>
</evidence>
<evidence type="ECO:0000256" key="1">
    <source>
        <dbReference type="ARBA" id="ARBA00003456"/>
    </source>
</evidence>
<accession>A0A850PDI3</accession>
<organism evidence="11 12">
    <name type="scientific">Ameyamaea chiangmaiensis</name>
    <dbReference type="NCBI Taxonomy" id="442969"/>
    <lineage>
        <taxon>Bacteria</taxon>
        <taxon>Pseudomonadati</taxon>
        <taxon>Pseudomonadota</taxon>
        <taxon>Alphaproteobacteria</taxon>
        <taxon>Acetobacterales</taxon>
        <taxon>Acetobacteraceae</taxon>
        <taxon>Ameyamaea</taxon>
    </lineage>
</organism>
<dbReference type="Pfam" id="PF00231">
    <property type="entry name" value="ATP-synt"/>
    <property type="match status" value="1"/>
</dbReference>
<dbReference type="PRINTS" id="PR00126">
    <property type="entry name" value="ATPASEGAMMA"/>
</dbReference>
<dbReference type="Proteomes" id="UP000585665">
    <property type="component" value="Unassembled WGS sequence"/>
</dbReference>
<dbReference type="HAMAP" id="MF_00815">
    <property type="entry name" value="ATP_synth_gamma_bact"/>
    <property type="match status" value="1"/>
</dbReference>
<dbReference type="GO" id="GO:0005524">
    <property type="term" value="F:ATP binding"/>
    <property type="evidence" value="ECO:0007669"/>
    <property type="project" value="UniProtKB-UniRule"/>
</dbReference>
<dbReference type="InterPro" id="IPR023632">
    <property type="entry name" value="ATP_synth_F1_gsu_CS"/>
</dbReference>
<comment type="subcellular location">
    <subcellularLocation>
        <location evidence="10">Cell membrane</location>
        <topology evidence="10">Peripheral membrane protein</topology>
    </subcellularLocation>
    <subcellularLocation>
        <location evidence="2">Membrane</location>
        <topology evidence="2">Peripheral membrane protein</topology>
    </subcellularLocation>
</comment>
<dbReference type="GO" id="GO:0042777">
    <property type="term" value="P:proton motive force-driven plasma membrane ATP synthesis"/>
    <property type="evidence" value="ECO:0007669"/>
    <property type="project" value="UniProtKB-UniRule"/>
</dbReference>
<dbReference type="SUPFAM" id="SSF52943">
    <property type="entry name" value="ATP synthase (F1-ATPase), gamma subunit"/>
    <property type="match status" value="1"/>
</dbReference>
<dbReference type="GO" id="GO:0046933">
    <property type="term" value="F:proton-transporting ATP synthase activity, rotational mechanism"/>
    <property type="evidence" value="ECO:0007669"/>
    <property type="project" value="UniProtKB-UniRule"/>
</dbReference>
<dbReference type="RefSeq" id="WP_176613879.1">
    <property type="nucleotide sequence ID" value="NZ_JABXXR010000077.1"/>
</dbReference>
<dbReference type="NCBIfam" id="TIGR01146">
    <property type="entry name" value="ATPsyn_F1gamma"/>
    <property type="match status" value="1"/>
</dbReference>
<dbReference type="GO" id="GO:0005886">
    <property type="term" value="C:plasma membrane"/>
    <property type="evidence" value="ECO:0007669"/>
    <property type="project" value="UniProtKB-SubCell"/>
</dbReference>
<comment type="similarity">
    <text evidence="3 10">Belongs to the ATPase gamma chain family.</text>
</comment>
<evidence type="ECO:0000256" key="8">
    <source>
        <dbReference type="ARBA" id="ARBA00023196"/>
    </source>
</evidence>
<evidence type="ECO:0000256" key="3">
    <source>
        <dbReference type="ARBA" id="ARBA00007681"/>
    </source>
</evidence>
<dbReference type="Gene3D" id="1.10.287.80">
    <property type="entry name" value="ATP synthase, gamma subunit, helix hairpin domain"/>
    <property type="match status" value="1"/>
</dbReference>
<reference evidence="11 12" key="1">
    <citation type="submission" date="2020-06" db="EMBL/GenBank/DDBJ databases">
        <title>Description of novel acetic acid bacteria.</title>
        <authorList>
            <person name="Sombolestani A."/>
        </authorList>
    </citation>
    <scope>NUCLEOTIDE SEQUENCE [LARGE SCALE GENOMIC DNA]</scope>
    <source>
        <strain evidence="11 12">LMG 27010</strain>
    </source>
</reference>
<dbReference type="PIRSF" id="PIRSF039089">
    <property type="entry name" value="ATP_synthase_gamma"/>
    <property type="match status" value="1"/>
</dbReference>
<dbReference type="EMBL" id="JABXXR010000077">
    <property type="protein sequence ID" value="NVN40953.1"/>
    <property type="molecule type" value="Genomic_DNA"/>
</dbReference>
<dbReference type="GO" id="GO:0045259">
    <property type="term" value="C:proton-transporting ATP synthase complex"/>
    <property type="evidence" value="ECO:0007669"/>
    <property type="project" value="UniProtKB-KW"/>
</dbReference>
<comment type="function">
    <text evidence="1 10">Produces ATP from ADP in the presence of a proton gradient across the membrane. The gamma chain is believed to be important in regulating ATPase activity and the flow of protons through the CF(0) complex.</text>
</comment>
<dbReference type="PANTHER" id="PTHR11693">
    <property type="entry name" value="ATP SYNTHASE GAMMA CHAIN"/>
    <property type="match status" value="1"/>
</dbReference>
<keyword evidence="4 10" id="KW-0813">Transport</keyword>
<sequence>MPSLKELRARIGSVKSTRKITSAMKMVAAAKLRRTQLSAEAARPYAAAMRRMMSEAAAAVGDAPGLPPLLVGTGREQTHLVIVMTSDRGLAGGFNANAARAARNLVRRLQAEGKTVRILPVGRKGADMLVRDYGDLFIERLPGSSGKEVPFSAASDLGDKLVALLSANKFDVCTLVYNRFVNVMSQVPTELQLVPLTSGANDDRKAPDAPIYEFEPDEETLLARMLPRNLAIQIYAAMLESAAGEQGARMTAMDSATRNAGKAIDRLTQKYNRTRQANITNELIEIISGAEAV</sequence>
<keyword evidence="8 10" id="KW-0139">CF(1)</keyword>
<evidence type="ECO:0000256" key="2">
    <source>
        <dbReference type="ARBA" id="ARBA00004170"/>
    </source>
</evidence>